<dbReference type="RefSeq" id="WP_097803942.1">
    <property type="nucleotide sequence ID" value="NZ_FXYH01000004.1"/>
</dbReference>
<dbReference type="EMBL" id="FXYH01000004">
    <property type="protein sequence ID" value="SMX38556.1"/>
    <property type="molecule type" value="Genomic_DNA"/>
</dbReference>
<dbReference type="AlphaFoldDB" id="A0A238K9B1"/>
<dbReference type="OrthoDB" id="7475241at2"/>
<accession>A0A238K9B1</accession>
<gene>
    <name evidence="2" type="ORF">PEV8663_01421</name>
</gene>
<keyword evidence="3" id="KW-1185">Reference proteome</keyword>
<dbReference type="InterPro" id="IPR002750">
    <property type="entry name" value="CobE/GbiG_C"/>
</dbReference>
<dbReference type="SUPFAM" id="SSF159664">
    <property type="entry name" value="CobE/GbiG C-terminal domain-like"/>
    <property type="match status" value="1"/>
</dbReference>
<evidence type="ECO:0000313" key="2">
    <source>
        <dbReference type="EMBL" id="SMX38556.1"/>
    </source>
</evidence>
<dbReference type="GO" id="GO:0009236">
    <property type="term" value="P:cobalamin biosynthetic process"/>
    <property type="evidence" value="ECO:0007669"/>
    <property type="project" value="InterPro"/>
</dbReference>
<sequence length="128" mass="12976">MKVAGIGFRTGADMNALLAAYHAVGGTADALATSAHKSKAQVISELARHLTLPLLFIEADDLAQQTTLTQSARQQAQFGTGSVSEAAALAAAGPHANLLGPRVKSPCGMATAALAQAPHFAARKGSQT</sequence>
<evidence type="ECO:0000259" key="1">
    <source>
        <dbReference type="Pfam" id="PF01890"/>
    </source>
</evidence>
<evidence type="ECO:0000313" key="3">
    <source>
        <dbReference type="Proteomes" id="UP000220836"/>
    </source>
</evidence>
<dbReference type="Pfam" id="PF01890">
    <property type="entry name" value="CbiG_C"/>
    <property type="match status" value="1"/>
</dbReference>
<protein>
    <submittedName>
        <fullName evidence="2">Cobalamin biosynthesis protein CbiG</fullName>
    </submittedName>
</protein>
<organism evidence="2 3">
    <name type="scientific">Pelagimonas varians</name>
    <dbReference type="NCBI Taxonomy" id="696760"/>
    <lineage>
        <taxon>Bacteria</taxon>
        <taxon>Pseudomonadati</taxon>
        <taxon>Pseudomonadota</taxon>
        <taxon>Alphaproteobacteria</taxon>
        <taxon>Rhodobacterales</taxon>
        <taxon>Roseobacteraceae</taxon>
        <taxon>Pelagimonas</taxon>
    </lineage>
</organism>
<dbReference type="Gene3D" id="3.30.420.180">
    <property type="entry name" value="CobE/GbiG C-terminal domain"/>
    <property type="match status" value="1"/>
</dbReference>
<feature type="domain" description="CobE/GbiG C-terminal" evidence="1">
    <location>
        <begin position="3"/>
        <end position="115"/>
    </location>
</feature>
<dbReference type="Proteomes" id="UP000220836">
    <property type="component" value="Unassembled WGS sequence"/>
</dbReference>
<reference evidence="2 3" key="1">
    <citation type="submission" date="2017-05" db="EMBL/GenBank/DDBJ databases">
        <authorList>
            <person name="Song R."/>
            <person name="Chenine A.L."/>
            <person name="Ruprecht R.M."/>
        </authorList>
    </citation>
    <scope>NUCLEOTIDE SEQUENCE [LARGE SCALE GENOMIC DNA]</scope>
    <source>
        <strain evidence="2 3">CECT 8663</strain>
    </source>
</reference>
<proteinExistence type="predicted"/>
<name>A0A238K9B1_9RHOB</name>
<dbReference type="InterPro" id="IPR036518">
    <property type="entry name" value="CobE/GbiG_C_sf"/>
</dbReference>